<dbReference type="Proteomes" id="UP000594637">
    <property type="component" value="Chromosome"/>
</dbReference>
<name>A0A7T0LMS1_9ACTO</name>
<dbReference type="EMBL" id="CP063989">
    <property type="protein sequence ID" value="QPL06477.1"/>
    <property type="molecule type" value="Genomic_DNA"/>
</dbReference>
<evidence type="ECO:0000313" key="1">
    <source>
        <dbReference type="EMBL" id="QPL06477.1"/>
    </source>
</evidence>
<dbReference type="KEGG" id="arep:ID810_01625"/>
<accession>A0A7T0LMS1</accession>
<keyword evidence="2" id="KW-1185">Reference proteome</keyword>
<dbReference type="AlphaFoldDB" id="A0A7T0LMS1"/>
<organism evidence="1 2">
    <name type="scientific">Actinomyces respiraculi</name>
    <dbReference type="NCBI Taxonomy" id="2744574"/>
    <lineage>
        <taxon>Bacteria</taxon>
        <taxon>Bacillati</taxon>
        <taxon>Actinomycetota</taxon>
        <taxon>Actinomycetes</taxon>
        <taxon>Actinomycetales</taxon>
        <taxon>Actinomycetaceae</taxon>
        <taxon>Actinomyces</taxon>
    </lineage>
</organism>
<gene>
    <name evidence="1" type="ORF">ID810_01625</name>
</gene>
<proteinExistence type="predicted"/>
<sequence>MSGAALEPASVTSEGLEGIEAELVSQQADAEKYTIVFLSKVIRLRGVKIDREQFLSQELRKLGLSDAQIEQAIASTPVQACVGLIDLDVLARKSIDFETRKSAGMSFATGLPGGFAMLATVPADVTQYYVHAFRISQKLAFLYGWRDLLDDLDEVDDETVGKFAVFLGVMMGVAGASASLGSFAQQVARPALQKQITKQALAKNAWYPVMKRTLALIGVKVTKDSFAKTVTKAVPLVGGVISGGMTLVALKSQARRLHEHLRELPPPGVDAADYGAALAAADVEAPSPVRVTAQNAVEGAQSAAAAAAGRATGAARSLLQRGRERLG</sequence>
<reference evidence="1 2" key="1">
    <citation type="submission" date="2020-11" db="EMBL/GenBank/DDBJ databases">
        <title>Actinomyces sp. ZJ750.</title>
        <authorList>
            <person name="Zhou J."/>
        </authorList>
    </citation>
    <scope>NUCLEOTIDE SEQUENCE [LARGE SCALE GENOMIC DNA]</scope>
    <source>
        <strain evidence="1 2">ZJ750</strain>
    </source>
</reference>
<protein>
    <recommendedName>
        <fullName evidence="3">EcsC family protein</fullName>
    </recommendedName>
</protein>
<evidence type="ECO:0008006" key="3">
    <source>
        <dbReference type="Google" id="ProtNLM"/>
    </source>
</evidence>
<evidence type="ECO:0000313" key="2">
    <source>
        <dbReference type="Proteomes" id="UP000594637"/>
    </source>
</evidence>